<name>A0A5P1E7Q1_ASPOF</name>
<gene>
    <name evidence="2" type="ORF">A4U43_C09F14710</name>
</gene>
<organism evidence="2 3">
    <name type="scientific">Asparagus officinalis</name>
    <name type="common">Garden asparagus</name>
    <dbReference type="NCBI Taxonomy" id="4686"/>
    <lineage>
        <taxon>Eukaryota</taxon>
        <taxon>Viridiplantae</taxon>
        <taxon>Streptophyta</taxon>
        <taxon>Embryophyta</taxon>
        <taxon>Tracheophyta</taxon>
        <taxon>Spermatophyta</taxon>
        <taxon>Magnoliopsida</taxon>
        <taxon>Liliopsida</taxon>
        <taxon>Asparagales</taxon>
        <taxon>Asparagaceae</taxon>
        <taxon>Asparagoideae</taxon>
        <taxon>Asparagus</taxon>
    </lineage>
</organism>
<evidence type="ECO:0000313" key="3">
    <source>
        <dbReference type="Proteomes" id="UP000243459"/>
    </source>
</evidence>
<accession>A0A5P1E7Q1</accession>
<evidence type="ECO:0000256" key="1">
    <source>
        <dbReference type="SAM" id="MobiDB-lite"/>
    </source>
</evidence>
<keyword evidence="3" id="KW-1185">Reference proteome</keyword>
<dbReference type="Proteomes" id="UP000243459">
    <property type="component" value="Chromosome 9"/>
</dbReference>
<sequence length="90" mass="10243">MGGDVGRETELVKSSELSDFGDLRFWGLMEEEATDADANPLFLSLLEHEELPTITGVFSFRWDLKWRSDPTTSDLKWRSDPTTSDLNVSF</sequence>
<protein>
    <submittedName>
        <fullName evidence="2">Uncharacterized protein</fullName>
    </submittedName>
</protein>
<dbReference type="Gramene" id="ONK58598">
    <property type="protein sequence ID" value="ONK58598"/>
    <property type="gene ID" value="A4U43_C09F14710"/>
</dbReference>
<dbReference type="EMBL" id="CM007389">
    <property type="protein sequence ID" value="ONK58598.1"/>
    <property type="molecule type" value="Genomic_DNA"/>
</dbReference>
<proteinExistence type="predicted"/>
<dbReference type="AlphaFoldDB" id="A0A5P1E7Q1"/>
<feature type="region of interest" description="Disordered" evidence="1">
    <location>
        <begin position="70"/>
        <end position="90"/>
    </location>
</feature>
<evidence type="ECO:0000313" key="2">
    <source>
        <dbReference type="EMBL" id="ONK58598.1"/>
    </source>
</evidence>
<reference evidence="3" key="1">
    <citation type="journal article" date="2017" name="Nat. Commun.">
        <title>The asparagus genome sheds light on the origin and evolution of a young Y chromosome.</title>
        <authorList>
            <person name="Harkess A."/>
            <person name="Zhou J."/>
            <person name="Xu C."/>
            <person name="Bowers J.E."/>
            <person name="Van der Hulst R."/>
            <person name="Ayyampalayam S."/>
            <person name="Mercati F."/>
            <person name="Riccardi P."/>
            <person name="McKain M.R."/>
            <person name="Kakrana A."/>
            <person name="Tang H."/>
            <person name="Ray J."/>
            <person name="Groenendijk J."/>
            <person name="Arikit S."/>
            <person name="Mathioni S.M."/>
            <person name="Nakano M."/>
            <person name="Shan H."/>
            <person name="Telgmann-Rauber A."/>
            <person name="Kanno A."/>
            <person name="Yue Z."/>
            <person name="Chen H."/>
            <person name="Li W."/>
            <person name="Chen Y."/>
            <person name="Xu X."/>
            <person name="Zhang Y."/>
            <person name="Luo S."/>
            <person name="Chen H."/>
            <person name="Gao J."/>
            <person name="Mao Z."/>
            <person name="Pires J.C."/>
            <person name="Luo M."/>
            <person name="Kudrna D."/>
            <person name="Wing R.A."/>
            <person name="Meyers B.C."/>
            <person name="Yi K."/>
            <person name="Kong H."/>
            <person name="Lavrijsen P."/>
            <person name="Sunseri F."/>
            <person name="Falavigna A."/>
            <person name="Ye Y."/>
            <person name="Leebens-Mack J.H."/>
            <person name="Chen G."/>
        </authorList>
    </citation>
    <scope>NUCLEOTIDE SEQUENCE [LARGE SCALE GENOMIC DNA]</scope>
    <source>
        <strain evidence="3">cv. DH0086</strain>
    </source>
</reference>